<dbReference type="PATRIC" id="fig|199198.4.peg.5778"/>
<proteinExistence type="predicted"/>
<dbReference type="Proteomes" id="UP000050297">
    <property type="component" value="Unassembled WGS sequence"/>
</dbReference>
<dbReference type="AlphaFoldDB" id="A0A0L8IVM6"/>
<accession>A0A0L8IVM6</accession>
<dbReference type="RefSeq" id="WP_003404997.1">
    <property type="nucleotide sequence ID" value="NZ_LGAR01000051.1"/>
</dbReference>
<gene>
    <name evidence="1" type="ORF">ALO91_03179</name>
</gene>
<evidence type="ECO:0000313" key="1">
    <source>
        <dbReference type="EMBL" id="KPW06255.1"/>
    </source>
</evidence>
<protein>
    <recommendedName>
        <fullName evidence="3">TIGR02646 family protein</fullName>
    </recommendedName>
</protein>
<sequence>MRKIEKGTLAVLEKWKRANKGKKYADLVGHDDLKDAIRHTCVIEQHGLCAYCCCRITVEKGSACNEHIEAQHLAPHRTLDFNNIVASCTKAGRCDDAHGRQPLPLTPLMSECESELQFELSGLVAGLTARARVSIKALNLGDTHDSNRGLVGERKRMIDALLFSCSMNPGELLVEEDDVLDLLKDELLESDAQRLLQAFSPVLVNVIRSIQAARYS</sequence>
<name>A0A0L8IVM6_PSESX</name>
<evidence type="ECO:0008006" key="3">
    <source>
        <dbReference type="Google" id="ProtNLM"/>
    </source>
</evidence>
<organism evidence="1 2">
    <name type="scientific">Pseudomonas syringae pv. aceris</name>
    <dbReference type="NCBI Taxonomy" id="199198"/>
    <lineage>
        <taxon>Bacteria</taxon>
        <taxon>Pseudomonadati</taxon>
        <taxon>Pseudomonadota</taxon>
        <taxon>Gammaproteobacteria</taxon>
        <taxon>Pseudomonadales</taxon>
        <taxon>Pseudomonadaceae</taxon>
        <taxon>Pseudomonas</taxon>
        <taxon>Pseudomonas syringae</taxon>
    </lineage>
</organism>
<comment type="caution">
    <text evidence="1">The sequence shown here is derived from an EMBL/GenBank/DDBJ whole genome shotgun (WGS) entry which is preliminary data.</text>
</comment>
<evidence type="ECO:0000313" key="2">
    <source>
        <dbReference type="Proteomes" id="UP000050297"/>
    </source>
</evidence>
<reference evidence="1 2" key="1">
    <citation type="submission" date="2015-09" db="EMBL/GenBank/DDBJ databases">
        <title>Genome announcement of multiple Pseudomonas syringae strains.</title>
        <authorList>
            <person name="Thakur S."/>
            <person name="Wang P.W."/>
            <person name="Gong Y."/>
            <person name="Weir B.S."/>
            <person name="Guttman D.S."/>
        </authorList>
    </citation>
    <scope>NUCLEOTIDE SEQUENCE [LARGE SCALE GENOMIC DNA]</scope>
    <source>
        <strain evidence="1 2">ICMP2802</strain>
    </source>
</reference>
<dbReference type="EMBL" id="LJPM01000665">
    <property type="protein sequence ID" value="KPW06255.1"/>
    <property type="molecule type" value="Genomic_DNA"/>
</dbReference>